<reference evidence="1 2" key="1">
    <citation type="journal article" date="2019" name="Front. Microbiol.">
        <title>Ammonia Oxidation by the Arctic Terrestrial Thaumarchaeote Candidatus Nitrosocosmicus arcticus Is Stimulated by Increasing Temperatures.</title>
        <authorList>
            <person name="Alves R.J.E."/>
            <person name="Kerou M."/>
            <person name="Zappe A."/>
            <person name="Bittner R."/>
            <person name="Abby S.S."/>
            <person name="Schmidt H.A."/>
            <person name="Pfeifer K."/>
            <person name="Schleper C."/>
        </authorList>
    </citation>
    <scope>NUCLEOTIDE SEQUENCE [LARGE SCALE GENOMIC DNA]</scope>
    <source>
        <strain evidence="1 2">Kfb</strain>
    </source>
</reference>
<name>A0A557SX53_9ARCH</name>
<keyword evidence="2" id="KW-1185">Reference proteome</keyword>
<dbReference type="Proteomes" id="UP000315289">
    <property type="component" value="Unassembled WGS sequence"/>
</dbReference>
<protein>
    <submittedName>
        <fullName evidence="1">Uncharacterized protein</fullName>
    </submittedName>
</protein>
<comment type="caution">
    <text evidence="1">The sequence shown here is derived from an EMBL/GenBank/DDBJ whole genome shotgun (WGS) entry which is preliminary data.</text>
</comment>
<sequence length="57" mass="6770">MDSIRSFNMQVIYELLRVTQIYISGYGKRFEIIANSKTKFYATIIFQRSNLFPQSKI</sequence>
<evidence type="ECO:0000313" key="2">
    <source>
        <dbReference type="Proteomes" id="UP000315289"/>
    </source>
</evidence>
<gene>
    <name evidence="1" type="ORF">NARC_40148</name>
</gene>
<evidence type="ECO:0000313" key="1">
    <source>
        <dbReference type="EMBL" id="TVP41185.1"/>
    </source>
</evidence>
<dbReference type="AlphaFoldDB" id="A0A557SX53"/>
<dbReference type="EMBL" id="VOAH01000004">
    <property type="protein sequence ID" value="TVP41185.1"/>
    <property type="molecule type" value="Genomic_DNA"/>
</dbReference>
<proteinExistence type="predicted"/>
<accession>A0A557SX53</accession>
<organism evidence="1 2">
    <name type="scientific">Candidatus Nitrosocosmicus arcticus</name>
    <dbReference type="NCBI Taxonomy" id="2035267"/>
    <lineage>
        <taxon>Archaea</taxon>
        <taxon>Nitrososphaerota</taxon>
        <taxon>Nitrososphaeria</taxon>
        <taxon>Nitrososphaerales</taxon>
        <taxon>Nitrososphaeraceae</taxon>
        <taxon>Candidatus Nitrosocosmicus</taxon>
    </lineage>
</organism>